<feature type="transmembrane region" description="Helical" evidence="8">
    <location>
        <begin position="146"/>
        <end position="168"/>
    </location>
</feature>
<dbReference type="GO" id="GO:0006813">
    <property type="term" value="P:potassium ion transport"/>
    <property type="evidence" value="ECO:0007669"/>
    <property type="project" value="UniProtKB-KW"/>
</dbReference>
<feature type="domain" description="RCK C-terminal" evidence="10">
    <location>
        <begin position="577"/>
        <end position="661"/>
    </location>
</feature>
<feature type="transmembrane region" description="Helical" evidence="8">
    <location>
        <begin position="357"/>
        <end position="376"/>
    </location>
</feature>
<dbReference type="GO" id="GO:0008324">
    <property type="term" value="F:monoatomic cation transmembrane transporter activity"/>
    <property type="evidence" value="ECO:0007669"/>
    <property type="project" value="InterPro"/>
</dbReference>
<evidence type="ECO:0000256" key="1">
    <source>
        <dbReference type="ARBA" id="ARBA00004141"/>
    </source>
</evidence>
<dbReference type="SUPFAM" id="SSF51735">
    <property type="entry name" value="NAD(P)-binding Rossmann-fold domains"/>
    <property type="match status" value="1"/>
</dbReference>
<proteinExistence type="inferred from homology"/>
<dbReference type="PANTHER" id="PTHR42751">
    <property type="entry name" value="SODIUM/HYDROGEN EXCHANGER FAMILY/TRKA DOMAIN PROTEIN"/>
    <property type="match status" value="1"/>
</dbReference>
<evidence type="ECO:0000256" key="7">
    <source>
        <dbReference type="ARBA" id="ARBA00023136"/>
    </source>
</evidence>
<keyword evidence="4" id="KW-0406">Ion transport</keyword>
<evidence type="ECO:0000256" key="2">
    <source>
        <dbReference type="ARBA" id="ARBA00005551"/>
    </source>
</evidence>
<dbReference type="EMBL" id="DYZA01000170">
    <property type="protein sequence ID" value="HJD97665.1"/>
    <property type="molecule type" value="Genomic_DNA"/>
</dbReference>
<dbReference type="PANTHER" id="PTHR42751:SF3">
    <property type="entry name" value="SODIUM_GLUTAMATE SYMPORTER"/>
    <property type="match status" value="1"/>
</dbReference>
<dbReference type="InterPro" id="IPR036291">
    <property type="entry name" value="NAD(P)-bd_dom_sf"/>
</dbReference>
<organism evidence="11 12">
    <name type="scientific">Mailhella massiliensis</name>
    <dbReference type="NCBI Taxonomy" id="1903261"/>
    <lineage>
        <taxon>Bacteria</taxon>
        <taxon>Pseudomonadati</taxon>
        <taxon>Thermodesulfobacteriota</taxon>
        <taxon>Desulfovibrionia</taxon>
        <taxon>Desulfovibrionales</taxon>
        <taxon>Desulfovibrionaceae</taxon>
        <taxon>Mailhella</taxon>
    </lineage>
</organism>
<evidence type="ECO:0000259" key="9">
    <source>
        <dbReference type="PROSITE" id="PS51201"/>
    </source>
</evidence>
<dbReference type="Gene3D" id="3.30.70.1450">
    <property type="entry name" value="Regulator of K+ conductance, C-terminal domain"/>
    <property type="match status" value="1"/>
</dbReference>
<comment type="caution">
    <text evidence="11">The sequence shown here is derived from an EMBL/GenBank/DDBJ whole genome shotgun (WGS) entry which is preliminary data.</text>
</comment>
<dbReference type="GO" id="GO:1902600">
    <property type="term" value="P:proton transmembrane transport"/>
    <property type="evidence" value="ECO:0007669"/>
    <property type="project" value="InterPro"/>
</dbReference>
<evidence type="ECO:0000256" key="8">
    <source>
        <dbReference type="SAM" id="Phobius"/>
    </source>
</evidence>
<sequence length="668" mass="71905">MEELILHEIVVLFILSIIVVLICLRFRLPSIVGFLLTGVLCGPSALGLIPSPEAVDTMAEVGVAFLMFSIGMELSGKELVRLKKPLFLGGSSQVLLTVAFVFALTFWWCGPRLGIVYGCMVTLSSTAIVLSILQQKALTESPQGQICLAVLIFQDLAIVPMVLIFPLLAGGLELDMNSMFLAAGKGLLVISGILLFGKFILPRLMFSVVRTRSRELMLMTTLGLCLAVALITSWLGLSLALGAFLAGLMMAESEYSLNTLESIMPFKEVFSSIFFISVGMLLNVGFFLSHLPVIALCAAGIIAAKILMAIPSVRVLKYSLRTALIASFCLAQVGEFSFVLAKSALGLELISNDAYQIFLAASILTMVLTPLLIGIAPKVAGLILRSPNVQTAEAATGEETAEEEGNGIIRDGRQLKDHLIIIGFGIGGQIMAHGAKSCGIPYIISEMNPDTVARYRDTEPIRHGDASFPLVLAHLGAATARTLAILTSDPAGSRAIIANARAMNPSLHIIVRTRFLGNLDSYKEVGANEVIPEEFETSLEVFARVLNHYLVPRQTIDEYVSAIRRENYGMQRRLGMGGSIMESLPDLQLLAYEVEEGCPLAGRTIAEAALRKEHGVTAAGVRRGEEINNNPNAQTQLLAGDVVYLLATQEALNKAAWLFRAGEGSPRA</sequence>
<evidence type="ECO:0000256" key="4">
    <source>
        <dbReference type="ARBA" id="ARBA00022538"/>
    </source>
</evidence>
<dbReference type="InterPro" id="IPR003148">
    <property type="entry name" value="RCK_N"/>
</dbReference>
<keyword evidence="4" id="KW-0633">Potassium transport</keyword>
<feature type="transmembrane region" description="Helical" evidence="8">
    <location>
        <begin position="323"/>
        <end position="345"/>
    </location>
</feature>
<dbReference type="Pfam" id="PF02254">
    <property type="entry name" value="TrkA_N"/>
    <property type="match status" value="1"/>
</dbReference>
<evidence type="ECO:0000256" key="3">
    <source>
        <dbReference type="ARBA" id="ARBA00022448"/>
    </source>
</evidence>
<reference evidence="11" key="1">
    <citation type="journal article" date="2021" name="PeerJ">
        <title>Extensive microbial diversity within the chicken gut microbiome revealed by metagenomics and culture.</title>
        <authorList>
            <person name="Gilroy R."/>
            <person name="Ravi A."/>
            <person name="Getino M."/>
            <person name="Pursley I."/>
            <person name="Horton D.L."/>
            <person name="Alikhan N.F."/>
            <person name="Baker D."/>
            <person name="Gharbi K."/>
            <person name="Hall N."/>
            <person name="Watson M."/>
            <person name="Adriaenssens E.M."/>
            <person name="Foster-Nyarko E."/>
            <person name="Jarju S."/>
            <person name="Secka A."/>
            <person name="Antonio M."/>
            <person name="Oren A."/>
            <person name="Chaudhuri R.R."/>
            <person name="La Ragione R."/>
            <person name="Hildebrand F."/>
            <person name="Pallen M.J."/>
        </authorList>
    </citation>
    <scope>NUCLEOTIDE SEQUENCE</scope>
    <source>
        <strain evidence="11">ChiGjej2B2-19336</strain>
    </source>
</reference>
<feature type="transmembrane region" description="Helical" evidence="8">
    <location>
        <begin position="293"/>
        <end position="311"/>
    </location>
</feature>
<reference evidence="11" key="2">
    <citation type="submission" date="2021-09" db="EMBL/GenBank/DDBJ databases">
        <authorList>
            <person name="Gilroy R."/>
        </authorList>
    </citation>
    <scope>NUCLEOTIDE SEQUENCE</scope>
    <source>
        <strain evidence="11">ChiGjej2B2-19336</strain>
    </source>
</reference>
<dbReference type="Gene3D" id="1.20.1530.20">
    <property type="match status" value="1"/>
</dbReference>
<feature type="transmembrane region" description="Helical" evidence="8">
    <location>
        <begin position="114"/>
        <end position="134"/>
    </location>
</feature>
<dbReference type="Pfam" id="PF00999">
    <property type="entry name" value="Na_H_Exchanger"/>
    <property type="match status" value="1"/>
</dbReference>
<dbReference type="PROSITE" id="PS51202">
    <property type="entry name" value="RCK_C"/>
    <property type="match status" value="1"/>
</dbReference>
<dbReference type="Proteomes" id="UP000698963">
    <property type="component" value="Unassembled WGS sequence"/>
</dbReference>
<dbReference type="SUPFAM" id="SSF116726">
    <property type="entry name" value="TrkA C-terminal domain-like"/>
    <property type="match status" value="1"/>
</dbReference>
<feature type="transmembrane region" description="Helical" evidence="8">
    <location>
        <begin position="269"/>
        <end position="288"/>
    </location>
</feature>
<evidence type="ECO:0000256" key="6">
    <source>
        <dbReference type="ARBA" id="ARBA00022989"/>
    </source>
</evidence>
<dbReference type="InterPro" id="IPR038770">
    <property type="entry name" value="Na+/solute_symporter_sf"/>
</dbReference>
<dbReference type="InterPro" id="IPR036721">
    <property type="entry name" value="RCK_C_sf"/>
</dbReference>
<keyword evidence="3" id="KW-0813">Transport</keyword>
<feature type="transmembrane region" description="Helical" evidence="8">
    <location>
        <begin position="31"/>
        <end position="51"/>
    </location>
</feature>
<evidence type="ECO:0000259" key="10">
    <source>
        <dbReference type="PROSITE" id="PS51202"/>
    </source>
</evidence>
<dbReference type="Gene3D" id="3.40.50.720">
    <property type="entry name" value="NAD(P)-binding Rossmann-like Domain"/>
    <property type="match status" value="1"/>
</dbReference>
<comment type="subcellular location">
    <subcellularLocation>
        <location evidence="1">Membrane</location>
        <topology evidence="1">Multi-pass membrane protein</topology>
    </subcellularLocation>
</comment>
<feature type="transmembrane region" description="Helical" evidence="8">
    <location>
        <begin position="86"/>
        <end position="108"/>
    </location>
</feature>
<dbReference type="InterPro" id="IPR006153">
    <property type="entry name" value="Cation/H_exchanger_TM"/>
</dbReference>
<keyword evidence="7 8" id="KW-0472">Membrane</keyword>
<dbReference type="Pfam" id="PF02080">
    <property type="entry name" value="TrkA_C"/>
    <property type="match status" value="1"/>
</dbReference>
<feature type="transmembrane region" description="Helical" evidence="8">
    <location>
        <begin position="222"/>
        <end position="249"/>
    </location>
</feature>
<evidence type="ECO:0000313" key="11">
    <source>
        <dbReference type="EMBL" id="HJD97665.1"/>
    </source>
</evidence>
<keyword evidence="4" id="KW-0630">Potassium</keyword>
<comment type="similarity">
    <text evidence="2">Belongs to the monovalent cation:proton antiporter 2 (CPA2) transporter (TC 2.A.37) family.</text>
</comment>
<dbReference type="AlphaFoldDB" id="A0A921AWL5"/>
<evidence type="ECO:0000313" key="12">
    <source>
        <dbReference type="Proteomes" id="UP000698963"/>
    </source>
</evidence>
<gene>
    <name evidence="11" type="ORF">K8W16_08480</name>
</gene>
<keyword evidence="6 8" id="KW-1133">Transmembrane helix</keyword>
<keyword evidence="5 8" id="KW-0812">Transmembrane</keyword>
<dbReference type="PROSITE" id="PS51201">
    <property type="entry name" value="RCK_N"/>
    <property type="match status" value="1"/>
</dbReference>
<dbReference type="RefSeq" id="WP_304122712.1">
    <property type="nucleotide sequence ID" value="NZ_DYZA01000170.1"/>
</dbReference>
<dbReference type="InterPro" id="IPR006037">
    <property type="entry name" value="RCK_C"/>
</dbReference>
<feature type="domain" description="RCK N-terminal" evidence="9">
    <location>
        <begin position="416"/>
        <end position="532"/>
    </location>
</feature>
<evidence type="ECO:0000256" key="5">
    <source>
        <dbReference type="ARBA" id="ARBA00022692"/>
    </source>
</evidence>
<dbReference type="GO" id="GO:0015297">
    <property type="term" value="F:antiporter activity"/>
    <property type="evidence" value="ECO:0007669"/>
    <property type="project" value="InterPro"/>
</dbReference>
<dbReference type="GO" id="GO:0016020">
    <property type="term" value="C:membrane"/>
    <property type="evidence" value="ECO:0007669"/>
    <property type="project" value="UniProtKB-SubCell"/>
</dbReference>
<protein>
    <submittedName>
        <fullName evidence="11">Cation:proton antiporter</fullName>
    </submittedName>
</protein>
<name>A0A921AWL5_9BACT</name>
<feature type="transmembrane region" description="Helical" evidence="8">
    <location>
        <begin position="180"/>
        <end position="201"/>
    </location>
</feature>
<feature type="transmembrane region" description="Helical" evidence="8">
    <location>
        <begin position="6"/>
        <end position="24"/>
    </location>
</feature>
<accession>A0A921AWL5</accession>
<feature type="transmembrane region" description="Helical" evidence="8">
    <location>
        <begin position="57"/>
        <end position="74"/>
    </location>
</feature>